<protein>
    <recommendedName>
        <fullName evidence="1">N-acetyltransferase domain-containing protein</fullName>
    </recommendedName>
</protein>
<gene>
    <name evidence="2" type="ORF">ATNIH1004_003733</name>
    <name evidence="3" type="ORF">EYZ11_003789</name>
</gene>
<proteinExistence type="predicted"/>
<reference evidence="2 5" key="2">
    <citation type="submission" date="2019-08" db="EMBL/GenBank/DDBJ databases">
        <title>The genome sequence of a newly discovered highly antifungal drug resistant Aspergillus species, Aspergillus tanneri NIH 1004.</title>
        <authorList>
            <person name="Mounaud S."/>
            <person name="Singh I."/>
            <person name="Joardar V."/>
            <person name="Pakala S."/>
            <person name="Pakala S."/>
            <person name="Venepally P."/>
            <person name="Chung J.K."/>
            <person name="Losada L."/>
            <person name="Nierman W.C."/>
        </authorList>
    </citation>
    <scope>NUCLEOTIDE SEQUENCE [LARGE SCALE GENOMIC DNA]</scope>
    <source>
        <strain evidence="2 5">NIH1004</strain>
    </source>
</reference>
<sequence>MAATEFSIQLASPLDAPVLGKVSGDSFLTDRHTQMKGLGKDPYNLEKSMAADIPRQATSPNIVLLKAVDNVSGEIAGWVSWGFRGFTNEQIADIRPGVVIPTVKTAPEPPAEGKKIPATNNLVKAETDAIEDDPIKQLETMTDADLKDWMDKLMPDGARCMFVISLCVAPKWQSQGVGSALLQWGTDRADAAGVFMWVHSSADAWRMYGKHGFETIGTLDIDLDQYAPAPSSDNEGRWGHYMFRYMKRVPHVSQE</sequence>
<dbReference type="RefSeq" id="XP_033430401.1">
    <property type="nucleotide sequence ID" value="XM_033568406.1"/>
</dbReference>
<evidence type="ECO:0000313" key="3">
    <source>
        <dbReference type="EMBL" id="THC96731.1"/>
    </source>
</evidence>
<dbReference type="AlphaFoldDB" id="A0A4S3JT23"/>
<evidence type="ECO:0000313" key="5">
    <source>
        <dbReference type="Proteomes" id="UP000324241"/>
    </source>
</evidence>
<dbReference type="CDD" id="cd04301">
    <property type="entry name" value="NAT_SF"/>
    <property type="match status" value="1"/>
</dbReference>
<dbReference type="PANTHER" id="PTHR42791">
    <property type="entry name" value="GNAT FAMILY ACETYLTRANSFERASE"/>
    <property type="match status" value="1"/>
</dbReference>
<dbReference type="Gene3D" id="3.40.630.30">
    <property type="match status" value="1"/>
</dbReference>
<dbReference type="PANTHER" id="PTHR42791:SF2">
    <property type="entry name" value="N-ACETYLTRANSFERASE DOMAIN-CONTAINING PROTEIN"/>
    <property type="match status" value="1"/>
</dbReference>
<organism evidence="3 4">
    <name type="scientific">Aspergillus tanneri</name>
    <dbReference type="NCBI Taxonomy" id="1220188"/>
    <lineage>
        <taxon>Eukaryota</taxon>
        <taxon>Fungi</taxon>
        <taxon>Dikarya</taxon>
        <taxon>Ascomycota</taxon>
        <taxon>Pezizomycotina</taxon>
        <taxon>Eurotiomycetes</taxon>
        <taxon>Eurotiomycetidae</taxon>
        <taxon>Eurotiales</taxon>
        <taxon>Aspergillaceae</taxon>
        <taxon>Aspergillus</taxon>
        <taxon>Aspergillus subgen. Circumdati</taxon>
    </lineage>
</organism>
<dbReference type="SUPFAM" id="SSF55729">
    <property type="entry name" value="Acyl-CoA N-acyltransferases (Nat)"/>
    <property type="match status" value="1"/>
</dbReference>
<dbReference type="GeneID" id="54326435"/>
<accession>A0A4S3JT23</accession>
<feature type="domain" description="N-acetyltransferase" evidence="1">
    <location>
        <begin position="159"/>
        <end position="250"/>
    </location>
</feature>
<evidence type="ECO:0000313" key="4">
    <source>
        <dbReference type="Proteomes" id="UP000308092"/>
    </source>
</evidence>
<keyword evidence="4" id="KW-1185">Reference proteome</keyword>
<dbReference type="InterPro" id="IPR052523">
    <property type="entry name" value="Trichothecene_AcTrans"/>
</dbReference>
<dbReference type="EMBL" id="QUQM01000001">
    <property type="protein sequence ID" value="KAA8651040.1"/>
    <property type="molecule type" value="Genomic_DNA"/>
</dbReference>
<comment type="caution">
    <text evidence="3">The sequence shown here is derived from an EMBL/GenBank/DDBJ whole genome shotgun (WGS) entry which is preliminary data.</text>
</comment>
<reference evidence="3 4" key="1">
    <citation type="submission" date="2019-03" db="EMBL/GenBank/DDBJ databases">
        <title>The genome sequence of a newly discovered highly antifungal drug resistant Aspergillus species, Aspergillus tanneri NIH 1004.</title>
        <authorList>
            <person name="Mounaud S."/>
            <person name="Singh I."/>
            <person name="Joardar V."/>
            <person name="Pakala S."/>
            <person name="Pakala S."/>
            <person name="Venepally P."/>
            <person name="Hoover J."/>
            <person name="Nierman W."/>
            <person name="Chung J."/>
            <person name="Losada L."/>
        </authorList>
    </citation>
    <scope>NUCLEOTIDE SEQUENCE [LARGE SCALE GENOMIC DNA]</scope>
    <source>
        <strain evidence="3 4">NIH1004</strain>
    </source>
</reference>
<dbReference type="InterPro" id="IPR000182">
    <property type="entry name" value="GNAT_dom"/>
</dbReference>
<dbReference type="VEuPathDB" id="FungiDB:EYZ11_003789"/>
<dbReference type="Proteomes" id="UP000308092">
    <property type="component" value="Unassembled WGS sequence"/>
</dbReference>
<dbReference type="InterPro" id="IPR016181">
    <property type="entry name" value="Acyl_CoA_acyltransferase"/>
</dbReference>
<dbReference type="OrthoDB" id="2744543at2759"/>
<evidence type="ECO:0000259" key="1">
    <source>
        <dbReference type="PROSITE" id="PS51186"/>
    </source>
</evidence>
<dbReference type="Proteomes" id="UP000324241">
    <property type="component" value="Unassembled WGS sequence"/>
</dbReference>
<dbReference type="PROSITE" id="PS51186">
    <property type="entry name" value="GNAT"/>
    <property type="match status" value="1"/>
</dbReference>
<name>A0A4S3JT23_9EURO</name>
<dbReference type="Pfam" id="PF00583">
    <property type="entry name" value="Acetyltransf_1"/>
    <property type="match status" value="1"/>
</dbReference>
<dbReference type="GO" id="GO:0016747">
    <property type="term" value="F:acyltransferase activity, transferring groups other than amino-acyl groups"/>
    <property type="evidence" value="ECO:0007669"/>
    <property type="project" value="InterPro"/>
</dbReference>
<evidence type="ECO:0000313" key="2">
    <source>
        <dbReference type="EMBL" id="KAA8651040.1"/>
    </source>
</evidence>
<dbReference type="EMBL" id="SOSA01000101">
    <property type="protein sequence ID" value="THC96731.1"/>
    <property type="molecule type" value="Genomic_DNA"/>
</dbReference>
<dbReference type="STRING" id="1220188.A0A4S3JT23"/>